<proteinExistence type="predicted"/>
<gene>
    <name evidence="2" type="ORF">G3I59_14220</name>
</gene>
<dbReference type="CDD" id="cd00161">
    <property type="entry name" value="beta-trefoil_Ricin-like"/>
    <property type="match status" value="1"/>
</dbReference>
<protein>
    <recommendedName>
        <fullName evidence="4">Ricin B lectin domain-containing protein</fullName>
    </recommendedName>
</protein>
<organism evidence="2 3">
    <name type="scientific">Amycolatopsis rubida</name>
    <dbReference type="NCBI Taxonomy" id="112413"/>
    <lineage>
        <taxon>Bacteria</taxon>
        <taxon>Bacillati</taxon>
        <taxon>Actinomycetota</taxon>
        <taxon>Actinomycetes</taxon>
        <taxon>Pseudonocardiales</taxon>
        <taxon>Pseudonocardiaceae</taxon>
        <taxon>Amycolatopsis</taxon>
    </lineage>
</organism>
<reference evidence="2 3" key="1">
    <citation type="submission" date="2020-01" db="EMBL/GenBank/DDBJ databases">
        <title>Insect and environment-associated Actinomycetes.</title>
        <authorList>
            <person name="Currrie C."/>
            <person name="Chevrette M."/>
            <person name="Carlson C."/>
            <person name="Stubbendieck R."/>
            <person name="Wendt-Pienkowski E."/>
        </authorList>
    </citation>
    <scope>NUCLEOTIDE SEQUENCE [LARGE SCALE GENOMIC DNA]</scope>
    <source>
        <strain evidence="2 3">SID8386</strain>
    </source>
</reference>
<keyword evidence="3" id="KW-1185">Reference proteome</keyword>
<dbReference type="PROSITE" id="PS50231">
    <property type="entry name" value="RICIN_B_LECTIN"/>
    <property type="match status" value="2"/>
</dbReference>
<comment type="caution">
    <text evidence="2">The sequence shown here is derived from an EMBL/GenBank/DDBJ whole genome shotgun (WGS) entry which is preliminary data.</text>
</comment>
<evidence type="ECO:0000313" key="2">
    <source>
        <dbReference type="EMBL" id="NEC56706.1"/>
    </source>
</evidence>
<dbReference type="Proteomes" id="UP000470404">
    <property type="component" value="Unassembled WGS sequence"/>
</dbReference>
<evidence type="ECO:0008006" key="4">
    <source>
        <dbReference type="Google" id="ProtNLM"/>
    </source>
</evidence>
<dbReference type="InterPro" id="IPR035992">
    <property type="entry name" value="Ricin_B-like_lectins"/>
</dbReference>
<sequence length="543" mass="59375">MLALQESGPSMDLPENPTRQNFQRIRVSRSQNGLPGTVTRTTWASVTGMRQVYFLQTDPQHDSTTGQDRWIGGRVNLAMVTDQRADEVRVLDNPLYNRNDPFHRSDRPVLGLRFGETWYWNIHARNQADVPGLLGAVRNVAATDHRRWVLVGDFNVNILGAGEDAARARLGLVSGERLIRPDRPTYFGGDRPSELDYAIASGLPTGFSATVPQAHSADHAPVAFRQNPLPHQPARPAHPFHTTMATPSGTVMQVAANNTTVALAAATYGGNQTFQQNVNENSLISLRNDATGGCLEVVSNARRDASARVVTGDCASLQAQWIIHAPDPDPAENHDDGGPQMWVNAAFPTLCLAASGGIVTAAPCSQDTSQRWWDNPVHVDSGWQEAAANVRLQSAWFDGRLRRLGAVPGTSIHTAQKPPWWWWIYWLTGQEKKDFGWTVERAGTGDNLVRIVSLDGEGRCLGTSDEHAGPDAVVNALLRACEDDRGVDAAGQRWLAEPYVDGSIRLRNEANHLCLLGPDGESGQVRATSCNNIPAERWNIVNP</sequence>
<evidence type="ECO:0000256" key="1">
    <source>
        <dbReference type="SAM" id="MobiDB-lite"/>
    </source>
</evidence>
<feature type="region of interest" description="Disordered" evidence="1">
    <location>
        <begin position="1"/>
        <end position="20"/>
    </location>
</feature>
<dbReference type="Gene3D" id="2.80.10.50">
    <property type="match status" value="2"/>
</dbReference>
<dbReference type="InterPro" id="IPR036691">
    <property type="entry name" value="Endo/exonu/phosph_ase_sf"/>
</dbReference>
<dbReference type="Gene3D" id="3.60.10.10">
    <property type="entry name" value="Endonuclease/exonuclease/phosphatase"/>
    <property type="match status" value="1"/>
</dbReference>
<accession>A0ABX0BM58</accession>
<evidence type="ECO:0000313" key="3">
    <source>
        <dbReference type="Proteomes" id="UP000470404"/>
    </source>
</evidence>
<dbReference type="EMBL" id="JAAGNC010000075">
    <property type="protein sequence ID" value="NEC56706.1"/>
    <property type="molecule type" value="Genomic_DNA"/>
</dbReference>
<dbReference type="SUPFAM" id="SSF56219">
    <property type="entry name" value="DNase I-like"/>
    <property type="match status" value="1"/>
</dbReference>
<dbReference type="SUPFAM" id="SSF50370">
    <property type="entry name" value="Ricin B-like lectins"/>
    <property type="match status" value="2"/>
</dbReference>
<name>A0ABX0BM58_9PSEU</name>